<keyword evidence="7" id="KW-1185">Reference proteome</keyword>
<dbReference type="PANTHER" id="PTHR31791:SF41">
    <property type="entry name" value="FRIGIDA-LIKE PROTEIN"/>
    <property type="match status" value="1"/>
</dbReference>
<proteinExistence type="inferred from homology"/>
<keyword evidence="4" id="KW-0217">Developmental protein</keyword>
<dbReference type="GO" id="GO:0009908">
    <property type="term" value="P:flower development"/>
    <property type="evidence" value="ECO:0007669"/>
    <property type="project" value="UniProtKB-KW"/>
</dbReference>
<evidence type="ECO:0000313" key="6">
    <source>
        <dbReference type="EMBL" id="KAF9619593.1"/>
    </source>
</evidence>
<sequence length="603" mass="66268">QLHTAMGDTEPVVFGIESTASIVEQLGKAFVELRSHEDASENKVQWKELEEYFHNLEGLLKKKLDELEEKVKTFEEKETESRILIQEREATVAAKEQALLDRVQELKEAAVATIEEAREKYKPASPEPTTLDGNAENKVSSSLDGDPDATIPDPEENSPHRSGELVMAVDIQPRPELTQFCEQMDAKGLLNFIVENRKDFSAIRQEIPVALKSATEPARIVLDSLEGFYPPDETTNQGDKTDAALQGIRKSCTLLMESVAPLLVGADETDVDHPLNRETKQQAKAIADEWKPRLVEANTNGANGSSLEAEAFLQLLATFKIAPEFDKEELCKLVLAIARRRQAPDLCRSLGLSDKVPGVIENLINTGRQIDAVHFVHAFKLTESFPPVPLLKTYLKDLRRNSQGKGVSPGTAGAQIDVNAQELAALRAVVKCVEEYKLQAEYPLEPLLKRLSQLEKSKSDKKRTGETVKYQQPKKARANGGYYGSRMPFAAADRQPPPVYSEVGAYMGVSERYPQVGAATYDYQGPTQGVYGQLDISQRSVYYAPDERTPAPSYSGAPSNYASAASYGAAPPNYTAATPYSGTPPNYGAYIGGGLQSSHQSYI</sequence>
<feature type="region of interest" description="Disordered" evidence="5">
    <location>
        <begin position="455"/>
        <end position="477"/>
    </location>
</feature>
<dbReference type="OrthoDB" id="1930990at2759"/>
<keyword evidence="3 4" id="KW-0287">Flowering</keyword>
<dbReference type="Proteomes" id="UP000631114">
    <property type="component" value="Unassembled WGS sequence"/>
</dbReference>
<organism evidence="6 7">
    <name type="scientific">Coptis chinensis</name>
    <dbReference type="NCBI Taxonomy" id="261450"/>
    <lineage>
        <taxon>Eukaryota</taxon>
        <taxon>Viridiplantae</taxon>
        <taxon>Streptophyta</taxon>
        <taxon>Embryophyta</taxon>
        <taxon>Tracheophyta</taxon>
        <taxon>Spermatophyta</taxon>
        <taxon>Magnoliopsida</taxon>
        <taxon>Ranunculales</taxon>
        <taxon>Ranunculaceae</taxon>
        <taxon>Coptidoideae</taxon>
        <taxon>Coptis</taxon>
    </lineage>
</organism>
<dbReference type="GO" id="GO:0030154">
    <property type="term" value="P:cell differentiation"/>
    <property type="evidence" value="ECO:0007669"/>
    <property type="project" value="UniProtKB-KW"/>
</dbReference>
<evidence type="ECO:0000256" key="2">
    <source>
        <dbReference type="ARBA" id="ARBA00022782"/>
    </source>
</evidence>
<reference evidence="6 7" key="1">
    <citation type="submission" date="2020-10" db="EMBL/GenBank/DDBJ databases">
        <title>The Coptis chinensis genome and diversification of protoberbering-type alkaloids.</title>
        <authorList>
            <person name="Wang B."/>
            <person name="Shu S."/>
            <person name="Song C."/>
            <person name="Liu Y."/>
        </authorList>
    </citation>
    <scope>NUCLEOTIDE SEQUENCE [LARGE SCALE GENOMIC DNA]</scope>
    <source>
        <strain evidence="6">HL-2020</strain>
        <tissue evidence="6">Leaf</tissue>
    </source>
</reference>
<evidence type="ECO:0000256" key="4">
    <source>
        <dbReference type="RuleBase" id="RU364012"/>
    </source>
</evidence>
<gene>
    <name evidence="6" type="ORF">IFM89_007914</name>
</gene>
<protein>
    <recommendedName>
        <fullName evidence="4">FRIGIDA-like protein</fullName>
    </recommendedName>
</protein>
<evidence type="ECO:0000313" key="7">
    <source>
        <dbReference type="Proteomes" id="UP000631114"/>
    </source>
</evidence>
<evidence type="ECO:0000256" key="1">
    <source>
        <dbReference type="ARBA" id="ARBA00008956"/>
    </source>
</evidence>
<accession>A0A835IN35</accession>
<feature type="non-terminal residue" evidence="6">
    <location>
        <position position="1"/>
    </location>
</feature>
<evidence type="ECO:0000256" key="5">
    <source>
        <dbReference type="SAM" id="MobiDB-lite"/>
    </source>
</evidence>
<name>A0A835IN35_9MAGN</name>
<comment type="caution">
    <text evidence="6">The sequence shown here is derived from an EMBL/GenBank/DDBJ whole genome shotgun (WGS) entry which is preliminary data.</text>
</comment>
<dbReference type="PANTHER" id="PTHR31791">
    <property type="entry name" value="FRIGIDA-LIKE PROTEIN 3-RELATED"/>
    <property type="match status" value="1"/>
</dbReference>
<feature type="region of interest" description="Disordered" evidence="5">
    <location>
        <begin position="117"/>
        <end position="162"/>
    </location>
</feature>
<evidence type="ECO:0000256" key="3">
    <source>
        <dbReference type="ARBA" id="ARBA00023089"/>
    </source>
</evidence>
<dbReference type="AlphaFoldDB" id="A0A835IN35"/>
<feature type="compositionally biased region" description="Basic and acidic residues" evidence="5">
    <location>
        <begin position="455"/>
        <end position="466"/>
    </location>
</feature>
<feature type="compositionally biased region" description="Polar residues" evidence="5">
    <location>
        <begin position="127"/>
        <end position="143"/>
    </location>
</feature>
<comment type="similarity">
    <text evidence="1 4">Belongs to the Frigida family.</text>
</comment>
<dbReference type="InterPro" id="IPR012474">
    <property type="entry name" value="Frigida"/>
</dbReference>
<keyword evidence="2 4" id="KW-0221">Differentiation</keyword>
<dbReference type="EMBL" id="JADFTS010000002">
    <property type="protein sequence ID" value="KAF9619593.1"/>
    <property type="molecule type" value="Genomic_DNA"/>
</dbReference>
<dbReference type="Pfam" id="PF07899">
    <property type="entry name" value="Frigida"/>
    <property type="match status" value="1"/>
</dbReference>